<protein>
    <recommendedName>
        <fullName evidence="3">R13L1/DRL21-like LRR repeat region domain-containing protein</fullName>
    </recommendedName>
</protein>
<proteinExistence type="predicted"/>
<sequence>MPSSIRSLRQLQTLPLFVSGKLPKGSEPYVCRTRNSGILNTLRGLNLHGELNITRLENIRYATPADEGQLFMKKNLESLGLYWGFIPRFKDSFAKPPNAPAEVGTKFPDWALPNLVAADFTNCRSCEHLPALGNLLLLKTLSLQGMHGVKSVGTEFYGDGTDIWFPSLEELSVSDFANLKEWSSANDGNAFRRLKKLTVKSCPKLAHTPLPQSLQYLELRDCNPTMVPIADLSLLFVLILDKIPDLVSLPEGLFASASLSSLKIVSSPKLHSMPLEIQNLSSLKSLTIRCELTSLSSSLEQLTLLEDLTILDCPKLGSFPAGVQHLSSLRSLMVLNCPWFDSLPEGLQNVKTLYCLEISSCDNLTALLEWFLDLASLRSLTIYHCPNLTLLPLGFKLLTKLQHLSIQECPELEERCRQGSGEDWSKIAHVPHKYIGSPQVRLFGEASTSGSSSVQGSSHKETSISLSSTSYYHYGQQGLDVLGREIVAIRECLLMIGILGFNYFILPTASQDAVSMLNGRTDWWSNIGNVHYYKNRNRRRETTVV</sequence>
<keyword evidence="1" id="KW-0433">Leucine-rich repeat</keyword>
<comment type="caution">
    <text evidence="4">The sequence shown here is derived from an EMBL/GenBank/DDBJ whole genome shotgun (WGS) entry which is preliminary data.</text>
</comment>
<evidence type="ECO:0000313" key="4">
    <source>
        <dbReference type="EMBL" id="KAI5313879.1"/>
    </source>
</evidence>
<evidence type="ECO:0000256" key="2">
    <source>
        <dbReference type="ARBA" id="ARBA00022821"/>
    </source>
</evidence>
<dbReference type="SUPFAM" id="SSF52047">
    <property type="entry name" value="RNI-like"/>
    <property type="match status" value="1"/>
</dbReference>
<dbReference type="InterPro" id="IPR032675">
    <property type="entry name" value="LRR_dom_sf"/>
</dbReference>
<dbReference type="Proteomes" id="UP001054821">
    <property type="component" value="Chromosome 8"/>
</dbReference>
<evidence type="ECO:0000256" key="1">
    <source>
        <dbReference type="ARBA" id="ARBA00022614"/>
    </source>
</evidence>
<keyword evidence="5" id="KW-1185">Reference proteome</keyword>
<dbReference type="GO" id="GO:0006952">
    <property type="term" value="P:defense response"/>
    <property type="evidence" value="ECO:0007669"/>
    <property type="project" value="UniProtKB-KW"/>
</dbReference>
<accession>A0AAD4UXE9</accession>
<dbReference type="Pfam" id="PF25019">
    <property type="entry name" value="LRR_R13L1-DRL21"/>
    <property type="match status" value="1"/>
</dbReference>
<evidence type="ECO:0000313" key="5">
    <source>
        <dbReference type="Proteomes" id="UP001054821"/>
    </source>
</evidence>
<feature type="domain" description="R13L1/DRL21-like LRR repeat region" evidence="3">
    <location>
        <begin position="104"/>
        <end position="146"/>
    </location>
</feature>
<dbReference type="PANTHER" id="PTHR36766">
    <property type="entry name" value="PLANT BROAD-SPECTRUM MILDEW RESISTANCE PROTEIN RPW8"/>
    <property type="match status" value="1"/>
</dbReference>
<evidence type="ECO:0000259" key="3">
    <source>
        <dbReference type="Pfam" id="PF25019"/>
    </source>
</evidence>
<dbReference type="InterPro" id="IPR056789">
    <property type="entry name" value="LRR_R13L1-DRL21"/>
</dbReference>
<dbReference type="SUPFAM" id="SSF52058">
    <property type="entry name" value="L domain-like"/>
    <property type="match status" value="1"/>
</dbReference>
<dbReference type="Gene3D" id="3.80.10.10">
    <property type="entry name" value="Ribonuclease Inhibitor"/>
    <property type="match status" value="3"/>
</dbReference>
<keyword evidence="2" id="KW-0611">Plant defense</keyword>
<name>A0AAD4UXE9_PRUDU</name>
<dbReference type="EMBL" id="JAJFAZ020000008">
    <property type="protein sequence ID" value="KAI5313879.1"/>
    <property type="molecule type" value="Genomic_DNA"/>
</dbReference>
<reference evidence="4 5" key="1">
    <citation type="journal article" date="2022" name="G3 (Bethesda)">
        <title>Whole-genome sequence and methylome profiling of the almond [Prunus dulcis (Mill.) D.A. Webb] cultivar 'Nonpareil'.</title>
        <authorList>
            <person name="D'Amico-Willman K.M."/>
            <person name="Ouma W.Z."/>
            <person name="Meulia T."/>
            <person name="Sideli G.M."/>
            <person name="Gradziel T.M."/>
            <person name="Fresnedo-Ramirez J."/>
        </authorList>
    </citation>
    <scope>NUCLEOTIDE SEQUENCE [LARGE SCALE GENOMIC DNA]</scope>
    <source>
        <strain evidence="4">Clone GOH B32 T37-40</strain>
    </source>
</reference>
<dbReference type="PANTHER" id="PTHR36766:SF59">
    <property type="entry name" value="DISEASE RESISTANCE PROTEIN RGA2-LIKE"/>
    <property type="match status" value="1"/>
</dbReference>
<gene>
    <name evidence="4" type="ORF">L3X38_043055</name>
</gene>
<organism evidence="4 5">
    <name type="scientific">Prunus dulcis</name>
    <name type="common">Almond</name>
    <name type="synonym">Amygdalus dulcis</name>
    <dbReference type="NCBI Taxonomy" id="3755"/>
    <lineage>
        <taxon>Eukaryota</taxon>
        <taxon>Viridiplantae</taxon>
        <taxon>Streptophyta</taxon>
        <taxon>Embryophyta</taxon>
        <taxon>Tracheophyta</taxon>
        <taxon>Spermatophyta</taxon>
        <taxon>Magnoliopsida</taxon>
        <taxon>eudicotyledons</taxon>
        <taxon>Gunneridae</taxon>
        <taxon>Pentapetalae</taxon>
        <taxon>rosids</taxon>
        <taxon>fabids</taxon>
        <taxon>Rosales</taxon>
        <taxon>Rosaceae</taxon>
        <taxon>Amygdaloideae</taxon>
        <taxon>Amygdaleae</taxon>
        <taxon>Prunus</taxon>
    </lineage>
</organism>
<dbReference type="AlphaFoldDB" id="A0AAD4UXE9"/>